<gene>
    <name evidence="2" type="ORF">BJ971_005692</name>
</gene>
<evidence type="ECO:0008006" key="4">
    <source>
        <dbReference type="Google" id="ProtNLM"/>
    </source>
</evidence>
<reference evidence="2 3" key="1">
    <citation type="submission" date="2020-08" db="EMBL/GenBank/DDBJ databases">
        <title>Sequencing the genomes of 1000 actinobacteria strains.</title>
        <authorList>
            <person name="Klenk H.-P."/>
        </authorList>
    </citation>
    <scope>NUCLEOTIDE SEQUENCE [LARGE SCALE GENOMIC DNA]</scope>
    <source>
        <strain evidence="2 3">DSM 43149</strain>
    </source>
</reference>
<dbReference type="InterPro" id="IPR008928">
    <property type="entry name" value="6-hairpin_glycosidase_sf"/>
</dbReference>
<evidence type="ECO:0000313" key="3">
    <source>
        <dbReference type="Proteomes" id="UP000578112"/>
    </source>
</evidence>
<organism evidence="2 3">
    <name type="scientific">Actinoplanes digitatis</name>
    <dbReference type="NCBI Taxonomy" id="1868"/>
    <lineage>
        <taxon>Bacteria</taxon>
        <taxon>Bacillati</taxon>
        <taxon>Actinomycetota</taxon>
        <taxon>Actinomycetes</taxon>
        <taxon>Micromonosporales</taxon>
        <taxon>Micromonosporaceae</taxon>
        <taxon>Actinoplanes</taxon>
    </lineage>
</organism>
<dbReference type="InterPro" id="IPR012341">
    <property type="entry name" value="6hp_glycosidase-like_sf"/>
</dbReference>
<evidence type="ECO:0000256" key="1">
    <source>
        <dbReference type="SAM" id="SignalP"/>
    </source>
</evidence>
<feature type="chain" id="PRO_5030794664" description="Glycogen debranching protein" evidence="1">
    <location>
        <begin position="29"/>
        <end position="837"/>
    </location>
</feature>
<feature type="signal peptide" evidence="1">
    <location>
        <begin position="1"/>
        <end position="28"/>
    </location>
</feature>
<protein>
    <recommendedName>
        <fullName evidence="4">Glycogen debranching protein</fullName>
    </recommendedName>
</protein>
<keyword evidence="1" id="KW-0732">Signal</keyword>
<dbReference type="RefSeq" id="WP_221478852.1">
    <property type="nucleotide sequence ID" value="NZ_JACHNH010000001.1"/>
</dbReference>
<comment type="caution">
    <text evidence="2">The sequence shown here is derived from an EMBL/GenBank/DDBJ whole genome shotgun (WGS) entry which is preliminary data.</text>
</comment>
<accession>A0A7W7I2N1</accession>
<dbReference type="SUPFAM" id="SSF48208">
    <property type="entry name" value="Six-hairpin glycosidases"/>
    <property type="match status" value="1"/>
</dbReference>
<dbReference type="GO" id="GO:0005975">
    <property type="term" value="P:carbohydrate metabolic process"/>
    <property type="evidence" value="ECO:0007669"/>
    <property type="project" value="InterPro"/>
</dbReference>
<sequence length="837" mass="88337">MRRIRGTSLACLVAVVAAAGAVAPPASADASGAGLSEQRRLADRRFVATGDRAYEVGAEDGRYPATGWHIRGEMGGFWSPPIKLLDGLWFAVDGQWLSAERFTSGAGFVEMELAGPGGLRVRRTDVVPDGGRAALVGLSFPGPARRVALSVDAHSELLSAYPWGWTTPSQETANLADTGGFDGRNLVFRESADGERPHEYAAVVGSELAPDGHALGAGHRGPQEPAVVCPPADPAPPRCDDGPFGRGTGGRLTYTLDVPRGGRTVWFAVAGSDDGVAAATAESRSALRDPGRALARKLAGRADLAARTRVDLPGDRLLQRSVEWSKQNLADSVQEARGLDVFASREGTRFPPPAGTVDVARWVGAGWPDYPWIFATDAEYTAFASVAAGQFEPIKAHLRALRDISEIVNGGSGKVVHEVTPDGQVYFGANDDPGNTDESAKFPSTVALIWRWTGDDAFRDEMYDAAVRAMRYVTALDADADGWPEGLGNVERPGMGGEKLDVAVYTVRGLRDLADLAASRGDRAVAGWASAQAGRRERAFERTWWYGGDAAAYADSLSDPGDVAVFQRHWTGLTPMEAELPGGPLAAPGNARLALAQRERDCYTGEFGLFHTGSGPTSAPAGNTGPSCDSVVSAVPAEWATFSLNTAVAAVAEGNYGRLGPQRRYTTGNARIQLDPAVWEMPGAMPEVAPSPDFVANIERDFLGRSSVLQAWGAYGVLWPVVRQQLGVDPDVGRGRLSVVPALPPGQERIAGHDIRLGTGSLDVTATRTAHALTVSVRAALRAELTLGAVLPAGATVAGVRLDGRPAAYRQRTTARGGEVLLAAGTGGRHTLEVRLR</sequence>
<keyword evidence="3" id="KW-1185">Reference proteome</keyword>
<dbReference type="Proteomes" id="UP000578112">
    <property type="component" value="Unassembled WGS sequence"/>
</dbReference>
<evidence type="ECO:0000313" key="2">
    <source>
        <dbReference type="EMBL" id="MBB4765136.1"/>
    </source>
</evidence>
<dbReference type="EMBL" id="JACHNH010000001">
    <property type="protein sequence ID" value="MBB4765136.1"/>
    <property type="molecule type" value="Genomic_DNA"/>
</dbReference>
<dbReference type="Gene3D" id="1.50.10.10">
    <property type="match status" value="1"/>
</dbReference>
<proteinExistence type="predicted"/>
<dbReference type="AlphaFoldDB" id="A0A7W7I2N1"/>
<name>A0A7W7I2N1_9ACTN</name>